<dbReference type="AlphaFoldDB" id="A0A2T1C801"/>
<evidence type="ECO:0000313" key="2">
    <source>
        <dbReference type="EMBL" id="PSB04283.1"/>
    </source>
</evidence>
<reference evidence="2 3" key="1">
    <citation type="submission" date="2018-02" db="EMBL/GenBank/DDBJ databases">
        <authorList>
            <person name="Cohen D.B."/>
            <person name="Kent A.D."/>
        </authorList>
    </citation>
    <scope>NUCLEOTIDE SEQUENCE [LARGE SCALE GENOMIC DNA]</scope>
    <source>
        <strain evidence="2 3">CCAP 1448/3</strain>
    </source>
</reference>
<keyword evidence="1" id="KW-0175">Coiled coil</keyword>
<feature type="coiled-coil region" evidence="1">
    <location>
        <begin position="182"/>
        <end position="216"/>
    </location>
</feature>
<keyword evidence="3" id="KW-1185">Reference proteome</keyword>
<organism evidence="2 3">
    <name type="scientific">Merismopedia glauca CCAP 1448/3</name>
    <dbReference type="NCBI Taxonomy" id="1296344"/>
    <lineage>
        <taxon>Bacteria</taxon>
        <taxon>Bacillati</taxon>
        <taxon>Cyanobacteriota</taxon>
        <taxon>Cyanophyceae</taxon>
        <taxon>Synechococcales</taxon>
        <taxon>Merismopediaceae</taxon>
        <taxon>Merismopedia</taxon>
    </lineage>
</organism>
<accession>A0A2T1C801</accession>
<gene>
    <name evidence="2" type="ORF">C7B64_04810</name>
</gene>
<dbReference type="EMBL" id="PVWJ01000015">
    <property type="protein sequence ID" value="PSB04283.1"/>
    <property type="molecule type" value="Genomic_DNA"/>
</dbReference>
<protein>
    <submittedName>
        <fullName evidence="2">Uncharacterized protein</fullName>
    </submittedName>
</protein>
<dbReference type="OrthoDB" id="518132at2"/>
<sequence length="270" mass="31353">MKNSENNLENLNQEIIRLRKRLDNIESSLAFPESRQLNKALEIPKVSKIKLSEGKLVEVFNDVPQLLSAYATSVSLTASSYRQINQMPIVLENANWGNYWVIATEDDYWLLPNIKLKLNIHKLKTIKYLFKLEKKSSANTDEYSLIKPAKVSLMPNGCEWKLEASGKIEFGSYREFQWRSELEIIDLQSQKLQSLLEQADRQSQELQSQIDRIPEERSLLISQLSESLNNWRKNLTSQLDLDSPQLETSEPVNAAIKKFMNFTRTLRDKF</sequence>
<name>A0A2T1C801_9CYAN</name>
<dbReference type="Proteomes" id="UP000238762">
    <property type="component" value="Unassembled WGS sequence"/>
</dbReference>
<comment type="caution">
    <text evidence="2">The sequence shown here is derived from an EMBL/GenBank/DDBJ whole genome shotgun (WGS) entry which is preliminary data.</text>
</comment>
<evidence type="ECO:0000256" key="1">
    <source>
        <dbReference type="SAM" id="Coils"/>
    </source>
</evidence>
<reference evidence="2 3" key="2">
    <citation type="submission" date="2018-03" db="EMBL/GenBank/DDBJ databases">
        <title>The ancient ancestry and fast evolution of plastids.</title>
        <authorList>
            <person name="Moore K.R."/>
            <person name="Magnabosco C."/>
            <person name="Momper L."/>
            <person name="Gold D.A."/>
            <person name="Bosak T."/>
            <person name="Fournier G.P."/>
        </authorList>
    </citation>
    <scope>NUCLEOTIDE SEQUENCE [LARGE SCALE GENOMIC DNA]</scope>
    <source>
        <strain evidence="2 3">CCAP 1448/3</strain>
    </source>
</reference>
<evidence type="ECO:0000313" key="3">
    <source>
        <dbReference type="Proteomes" id="UP000238762"/>
    </source>
</evidence>
<proteinExistence type="predicted"/>
<feature type="coiled-coil region" evidence="1">
    <location>
        <begin position="1"/>
        <end position="28"/>
    </location>
</feature>
<dbReference type="RefSeq" id="WP_106287516.1">
    <property type="nucleotide sequence ID" value="NZ_CAWNTC010000200.1"/>
</dbReference>